<evidence type="ECO:0000256" key="12">
    <source>
        <dbReference type="PROSITE-ProRule" id="PRU01360"/>
    </source>
</evidence>
<dbReference type="Gene3D" id="2.170.130.10">
    <property type="entry name" value="TonB-dependent receptor, plug domain"/>
    <property type="match status" value="1"/>
</dbReference>
<keyword evidence="8 13" id="KW-0798">TonB box</keyword>
<evidence type="ECO:0000256" key="10">
    <source>
        <dbReference type="ARBA" id="ARBA00023170"/>
    </source>
</evidence>
<gene>
    <name evidence="16" type="ORF">J2X09_001951</name>
</gene>
<dbReference type="Pfam" id="PF00593">
    <property type="entry name" value="TonB_dep_Rec_b-barrel"/>
    <property type="match status" value="1"/>
</dbReference>
<keyword evidence="4 12" id="KW-1134">Transmembrane beta strand</keyword>
<evidence type="ECO:0000313" key="17">
    <source>
        <dbReference type="Proteomes" id="UP001265550"/>
    </source>
</evidence>
<evidence type="ECO:0000259" key="15">
    <source>
        <dbReference type="Pfam" id="PF07715"/>
    </source>
</evidence>
<evidence type="ECO:0000256" key="9">
    <source>
        <dbReference type="ARBA" id="ARBA00023136"/>
    </source>
</evidence>
<feature type="domain" description="TonB-dependent receptor-like beta-barrel" evidence="14">
    <location>
        <begin position="335"/>
        <end position="751"/>
    </location>
</feature>
<keyword evidence="6" id="KW-0732">Signal</keyword>
<evidence type="ECO:0000259" key="14">
    <source>
        <dbReference type="Pfam" id="PF00593"/>
    </source>
</evidence>
<dbReference type="SUPFAM" id="SSF56935">
    <property type="entry name" value="Porins"/>
    <property type="match status" value="1"/>
</dbReference>
<dbReference type="Proteomes" id="UP001265550">
    <property type="component" value="Unassembled WGS sequence"/>
</dbReference>
<dbReference type="InterPro" id="IPR039426">
    <property type="entry name" value="TonB-dep_rcpt-like"/>
</dbReference>
<evidence type="ECO:0000256" key="5">
    <source>
        <dbReference type="ARBA" id="ARBA00022692"/>
    </source>
</evidence>
<dbReference type="InterPro" id="IPR012910">
    <property type="entry name" value="Plug_dom"/>
</dbReference>
<accession>A0ABU1VAG6</accession>
<evidence type="ECO:0000256" key="8">
    <source>
        <dbReference type="ARBA" id="ARBA00023077"/>
    </source>
</evidence>
<dbReference type="Pfam" id="PF07715">
    <property type="entry name" value="Plug"/>
    <property type="match status" value="1"/>
</dbReference>
<dbReference type="InterPro" id="IPR036942">
    <property type="entry name" value="Beta-barrel_TonB_sf"/>
</dbReference>
<comment type="similarity">
    <text evidence="2 12 13">Belongs to the TonB-dependent receptor family.</text>
</comment>
<dbReference type="RefSeq" id="WP_204733087.1">
    <property type="nucleotide sequence ID" value="NZ_JAVDWE010000004.1"/>
</dbReference>
<dbReference type="Gene3D" id="2.40.170.20">
    <property type="entry name" value="TonB-dependent receptor, beta-barrel domain"/>
    <property type="match status" value="1"/>
</dbReference>
<sequence>MSKASTSLAGQRGVSSGNRFPLQATAVACSLYLLSLGLAQAQQAEGGSLSEVVVSASGVEQKIADAPASISVVTREELAKRPYTTLLDAVRDIEGVDVGETTDKTGQGTISIRGMGGDYTLILVDGKRQNNNGDLYPNSFGGNQFNHIPPIEAIERIEVIRGPMSTLYGADALGGVINIITRKIPDRWTGSVTQSFTHQENKDFGNDRTTDFNLMGPIKPGLLGMQIRGSIYNREASKPNYGDIVYPNGEVRPRVLGFGGGGKTVDNENQSLGLRLALTPNSRHEFIFDIDASRQEYNNRPEADGSFPLGTVDSISTIWRASGGVVAPQVGYLPEQKFTRDQWSLTHKGKWDIGNSEVSLSYVDTANKGRTLPFSPEERARLQALWNAVPGATAAAKLAAMTPAQRATLEAFLPRPARVMETRQYTLDAKLDMPLGDHLIVVGGQFIDGEMEDGTFGMFGNNPRPGTVQEHKMKSVFAEGNWQLRQNVTLTTGVRHDNHNIFGGQTSPRVYGVWEASPSWTFKGGVSTGYKTPKTSQLFPGITGFGGQGTSPFVGNPDLQPETSVNGELAAYFNSPNGHSFNATVFQNRFKDKIDSGGPRVQNCEVAGSNPATCADVGTGWLALGFADFAQTQNISRAEINGFELAGRYRISPTWMLRANYTYTDSEQKSGAAIGRPLSESAKHMANTTLSWAATPALEMFLTMEAASDRYRGWDTATNSALFYKSYNIFHLGGSFRLSKNVTINARINNLLDHDFTTYRTTFAACTTGTTCVGGQAPTFVDDYNVKAKSRNFWISLNARF</sequence>
<protein>
    <submittedName>
        <fullName evidence="16">Outer membrane receptor for ferrienterochelin and colicins</fullName>
    </submittedName>
</protein>
<evidence type="ECO:0000256" key="2">
    <source>
        <dbReference type="ARBA" id="ARBA00009810"/>
    </source>
</evidence>
<name>A0ABU1VAG6_9BURK</name>
<keyword evidence="7" id="KW-0406">Ion transport</keyword>
<comment type="caution">
    <text evidence="16">The sequence shown here is derived from an EMBL/GenBank/DDBJ whole genome shotgun (WGS) entry which is preliminary data.</text>
</comment>
<dbReference type="InterPro" id="IPR000531">
    <property type="entry name" value="Beta-barrel_TonB"/>
</dbReference>
<evidence type="ECO:0000256" key="1">
    <source>
        <dbReference type="ARBA" id="ARBA00004571"/>
    </source>
</evidence>
<dbReference type="EMBL" id="JAVDWE010000004">
    <property type="protein sequence ID" value="MDR7094213.1"/>
    <property type="molecule type" value="Genomic_DNA"/>
</dbReference>
<evidence type="ECO:0000313" key="16">
    <source>
        <dbReference type="EMBL" id="MDR7094213.1"/>
    </source>
</evidence>
<dbReference type="PROSITE" id="PS52016">
    <property type="entry name" value="TONB_DEPENDENT_REC_3"/>
    <property type="match status" value="1"/>
</dbReference>
<dbReference type="PANTHER" id="PTHR30069:SF53">
    <property type="entry name" value="COLICIN I RECEPTOR-RELATED"/>
    <property type="match status" value="1"/>
</dbReference>
<reference evidence="16 17" key="1">
    <citation type="submission" date="2023-07" db="EMBL/GenBank/DDBJ databases">
        <title>Sorghum-associated microbial communities from plants grown in Nebraska, USA.</title>
        <authorList>
            <person name="Schachtman D."/>
        </authorList>
    </citation>
    <scope>NUCLEOTIDE SEQUENCE [LARGE SCALE GENOMIC DNA]</scope>
    <source>
        <strain evidence="16 17">BE240</strain>
    </source>
</reference>
<evidence type="ECO:0000256" key="6">
    <source>
        <dbReference type="ARBA" id="ARBA00022729"/>
    </source>
</evidence>
<comment type="subcellular location">
    <subcellularLocation>
        <location evidence="1 12">Cell outer membrane</location>
        <topology evidence="1 12">Multi-pass membrane protein</topology>
    </subcellularLocation>
</comment>
<evidence type="ECO:0000256" key="3">
    <source>
        <dbReference type="ARBA" id="ARBA00022448"/>
    </source>
</evidence>
<keyword evidence="17" id="KW-1185">Reference proteome</keyword>
<feature type="domain" description="TonB-dependent receptor plug" evidence="15">
    <location>
        <begin position="63"/>
        <end position="176"/>
    </location>
</feature>
<keyword evidence="11 12" id="KW-0998">Cell outer membrane</keyword>
<evidence type="ECO:0000256" key="11">
    <source>
        <dbReference type="ARBA" id="ARBA00023237"/>
    </source>
</evidence>
<dbReference type="CDD" id="cd01347">
    <property type="entry name" value="ligand_gated_channel"/>
    <property type="match status" value="1"/>
</dbReference>
<proteinExistence type="inferred from homology"/>
<keyword evidence="10 16" id="KW-0675">Receptor</keyword>
<dbReference type="InterPro" id="IPR037066">
    <property type="entry name" value="Plug_dom_sf"/>
</dbReference>
<dbReference type="PANTHER" id="PTHR30069">
    <property type="entry name" value="TONB-DEPENDENT OUTER MEMBRANE RECEPTOR"/>
    <property type="match status" value="1"/>
</dbReference>
<keyword evidence="9 12" id="KW-0472">Membrane</keyword>
<evidence type="ECO:0000256" key="13">
    <source>
        <dbReference type="RuleBase" id="RU003357"/>
    </source>
</evidence>
<keyword evidence="5 12" id="KW-0812">Transmembrane</keyword>
<evidence type="ECO:0000256" key="4">
    <source>
        <dbReference type="ARBA" id="ARBA00022452"/>
    </source>
</evidence>
<organism evidence="16 17">
    <name type="scientific">Hydrogenophaga laconesensis</name>
    <dbReference type="NCBI Taxonomy" id="1805971"/>
    <lineage>
        <taxon>Bacteria</taxon>
        <taxon>Pseudomonadati</taxon>
        <taxon>Pseudomonadota</taxon>
        <taxon>Betaproteobacteria</taxon>
        <taxon>Burkholderiales</taxon>
        <taxon>Comamonadaceae</taxon>
        <taxon>Hydrogenophaga</taxon>
    </lineage>
</organism>
<keyword evidence="3 12" id="KW-0813">Transport</keyword>
<evidence type="ECO:0000256" key="7">
    <source>
        <dbReference type="ARBA" id="ARBA00023065"/>
    </source>
</evidence>